<sequence length="381" mass="43494">MQKIRCIPDPGKPETENCVCCRKVLVLETKKVIHRIPCLRWNLNEVVLFRAGGLGFTKRWSGLCVENIASSDWADERVITIGVCVSTLLCDPIPLKVRKFKPNNTDIQHRILKVTDTDPPVKVPVPSYALADVDATSEEYRCFVKQNAEEAIRRFVADPTVSDCVRRTFAVALRHAARAAKRDFGKAKGDPVKLFRNYFRLWLASRFTIGSAYVTYGYENIDKKGGSYAFGGKQFIPRMITAQFDSIGNKHVLAKLKREVLDELWLLMQKRTDSTFFTVYLIVFMMLHEVSVACQDRHRRAKEQGLKTYYDLEDATAKIKHAADIILGHWHYYKGDLDPLAMSEASLVRAFGAESIEEIRLMVASCHQYEEMTESKTTLER</sequence>
<keyword evidence="2" id="KW-1185">Reference proteome</keyword>
<name>A0ACC2I0V3_9PEZI</name>
<dbReference type="Proteomes" id="UP001153334">
    <property type="component" value="Unassembled WGS sequence"/>
</dbReference>
<proteinExistence type="predicted"/>
<evidence type="ECO:0000313" key="1">
    <source>
        <dbReference type="EMBL" id="KAJ8108588.1"/>
    </source>
</evidence>
<gene>
    <name evidence="1" type="ORF">ONZ43_g6378</name>
</gene>
<accession>A0ACC2I0V3</accession>
<evidence type="ECO:0000313" key="2">
    <source>
        <dbReference type="Proteomes" id="UP001153334"/>
    </source>
</evidence>
<comment type="caution">
    <text evidence="1">The sequence shown here is derived from an EMBL/GenBank/DDBJ whole genome shotgun (WGS) entry which is preliminary data.</text>
</comment>
<protein>
    <submittedName>
        <fullName evidence="1">Uncharacterized protein</fullName>
    </submittedName>
</protein>
<organism evidence="1 2">
    <name type="scientific">Nemania bipapillata</name>
    <dbReference type="NCBI Taxonomy" id="110536"/>
    <lineage>
        <taxon>Eukaryota</taxon>
        <taxon>Fungi</taxon>
        <taxon>Dikarya</taxon>
        <taxon>Ascomycota</taxon>
        <taxon>Pezizomycotina</taxon>
        <taxon>Sordariomycetes</taxon>
        <taxon>Xylariomycetidae</taxon>
        <taxon>Xylariales</taxon>
        <taxon>Xylariaceae</taxon>
        <taxon>Nemania</taxon>
    </lineage>
</organism>
<reference evidence="1" key="1">
    <citation type="submission" date="2022-11" db="EMBL/GenBank/DDBJ databases">
        <title>Genome Sequence of Nemania bipapillata.</title>
        <authorList>
            <person name="Buettner E."/>
        </authorList>
    </citation>
    <scope>NUCLEOTIDE SEQUENCE</scope>
    <source>
        <strain evidence="1">CP14</strain>
    </source>
</reference>
<dbReference type="EMBL" id="JAPESX010002258">
    <property type="protein sequence ID" value="KAJ8108588.1"/>
    <property type="molecule type" value="Genomic_DNA"/>
</dbReference>